<feature type="transmembrane region" description="Helical" evidence="4">
    <location>
        <begin position="351"/>
        <end position="368"/>
    </location>
</feature>
<gene>
    <name evidence="5" type="ORF">JIN78_05245</name>
</gene>
<name>A0A934VLP8_9BACT</name>
<dbReference type="InterPro" id="IPR011990">
    <property type="entry name" value="TPR-like_helical_dom_sf"/>
</dbReference>
<dbReference type="SUPFAM" id="SSF48452">
    <property type="entry name" value="TPR-like"/>
    <property type="match status" value="1"/>
</dbReference>
<dbReference type="InterPro" id="IPR052346">
    <property type="entry name" value="O-mannosyl-transferase_TMTC"/>
</dbReference>
<keyword evidence="6" id="KW-1185">Reference proteome</keyword>
<feature type="transmembrane region" description="Helical" evidence="4">
    <location>
        <begin position="180"/>
        <end position="203"/>
    </location>
</feature>
<dbReference type="PROSITE" id="PS50005">
    <property type="entry name" value="TPR"/>
    <property type="match status" value="1"/>
</dbReference>
<keyword evidence="4" id="KW-0812">Transmembrane</keyword>
<evidence type="ECO:0000256" key="1">
    <source>
        <dbReference type="ARBA" id="ARBA00022737"/>
    </source>
</evidence>
<feature type="transmembrane region" description="Helical" evidence="4">
    <location>
        <begin position="321"/>
        <end position="345"/>
    </location>
</feature>
<comment type="caution">
    <text evidence="5">The sequence shown here is derived from an EMBL/GenBank/DDBJ whole genome shotgun (WGS) entry which is preliminary data.</text>
</comment>
<dbReference type="PANTHER" id="PTHR44227">
    <property type="match status" value="1"/>
</dbReference>
<dbReference type="AlphaFoldDB" id="A0A934VLP8"/>
<feature type="transmembrane region" description="Helical" evidence="4">
    <location>
        <begin position="297"/>
        <end position="314"/>
    </location>
</feature>
<feature type="transmembrane region" description="Helical" evidence="4">
    <location>
        <begin position="380"/>
        <end position="397"/>
    </location>
</feature>
<evidence type="ECO:0000313" key="6">
    <source>
        <dbReference type="Proteomes" id="UP000604083"/>
    </source>
</evidence>
<dbReference type="Pfam" id="PF13432">
    <property type="entry name" value="TPR_16"/>
    <property type="match status" value="2"/>
</dbReference>
<evidence type="ECO:0000313" key="5">
    <source>
        <dbReference type="EMBL" id="MBK1833462.1"/>
    </source>
</evidence>
<feature type="transmembrane region" description="Helical" evidence="4">
    <location>
        <begin position="101"/>
        <end position="121"/>
    </location>
</feature>
<keyword evidence="1" id="KW-0677">Repeat</keyword>
<feature type="transmembrane region" description="Helical" evidence="4">
    <location>
        <begin position="128"/>
        <end position="145"/>
    </location>
</feature>
<feature type="transmembrane region" description="Helical" evidence="4">
    <location>
        <begin position="223"/>
        <end position="243"/>
    </location>
</feature>
<evidence type="ECO:0000256" key="4">
    <source>
        <dbReference type="SAM" id="Phobius"/>
    </source>
</evidence>
<protein>
    <submittedName>
        <fullName evidence="5">Tetratricopeptide repeat protein</fullName>
    </submittedName>
</protein>
<accession>A0A934VLP8</accession>
<dbReference type="Proteomes" id="UP000604083">
    <property type="component" value="Unassembled WGS sequence"/>
</dbReference>
<evidence type="ECO:0000256" key="2">
    <source>
        <dbReference type="ARBA" id="ARBA00022803"/>
    </source>
</evidence>
<proteinExistence type="predicted"/>
<feature type="transmembrane region" description="Helical" evidence="4">
    <location>
        <begin position="263"/>
        <end position="282"/>
    </location>
</feature>
<dbReference type="RefSeq" id="WP_200390895.1">
    <property type="nucleotide sequence ID" value="NZ_JAENIO010000009.1"/>
</dbReference>
<dbReference type="Gene3D" id="1.25.40.10">
    <property type="entry name" value="Tetratricopeptide repeat domain"/>
    <property type="match status" value="1"/>
</dbReference>
<keyword evidence="2 3" id="KW-0802">TPR repeat</keyword>
<feature type="repeat" description="TPR" evidence="3">
    <location>
        <begin position="418"/>
        <end position="451"/>
    </location>
</feature>
<feature type="transmembrane region" description="Helical" evidence="4">
    <location>
        <begin position="16"/>
        <end position="35"/>
    </location>
</feature>
<dbReference type="EMBL" id="JAENIO010000009">
    <property type="protein sequence ID" value="MBK1833462.1"/>
    <property type="molecule type" value="Genomic_DNA"/>
</dbReference>
<sequence length="603" mass="67504">MRTASTSLPGHTGRPILPVAMAAGLLVLLSALFYSPLASFDFISYDDPNYVTENPRINSGLSTENLAWAASSAGETNLWHPLTFASHMLDVSLFGVENAGAHHLVNLAWHAVAAAALLLLLHRLTGRLWLALLLAAFWALHPARLQSVAWISERKDVLSGAFFLLTWLIWEQMRGRPRQGLWTLVLTLSFTAACLSKPSVVPLPLVLLVAEFFREKKLSRLRFGQLLPLFGLSALTAALAIYFQQTGSLSAGMEQMMPLSRRLMLLPVSFWWYLEQFLWPLPGHFWNYPPPGTLRDWLVPLPALLILLVALWFLRRQKLVLLGMATLVLLWLPHSGIVGVSFYFVADRYSYLIHLGPLLVVVGFWIHLEKRPALQRGLTALSLLATLALAGVTWQRLPLWKNSQTLFAHEQRINPRSLLAPLHLGLYQRKNDQPEKALQSFQRALEVDPNSGAAATEAGRTLLQLARPEDALRYLRQAQRAPLLHRPDAFLMEAEWLGKTGKVAEAEQALHAGMERFPRDPRLPFTLGTLFHSLQRQPARAIPWYEKSLALQPDQPDQAEVLVALVVAHLETGQPGEAQGYAKMLARVAPWHPALPQFAPHFP</sequence>
<organism evidence="5 6">
    <name type="scientific">Roseibacillus ishigakijimensis</name>
    <dbReference type="NCBI Taxonomy" id="454146"/>
    <lineage>
        <taxon>Bacteria</taxon>
        <taxon>Pseudomonadati</taxon>
        <taxon>Verrucomicrobiota</taxon>
        <taxon>Verrucomicrobiia</taxon>
        <taxon>Verrucomicrobiales</taxon>
        <taxon>Verrucomicrobiaceae</taxon>
        <taxon>Roseibacillus</taxon>
    </lineage>
</organism>
<keyword evidence="4" id="KW-1133">Transmembrane helix</keyword>
<dbReference type="SMART" id="SM00028">
    <property type="entry name" value="TPR"/>
    <property type="match status" value="3"/>
</dbReference>
<evidence type="ECO:0000256" key="3">
    <source>
        <dbReference type="PROSITE-ProRule" id="PRU00339"/>
    </source>
</evidence>
<reference evidence="5" key="1">
    <citation type="submission" date="2021-01" db="EMBL/GenBank/DDBJ databases">
        <title>Modified the classification status of verrucomicrobia.</title>
        <authorList>
            <person name="Feng X."/>
        </authorList>
    </citation>
    <scope>NUCLEOTIDE SEQUENCE</scope>
    <source>
        <strain evidence="5">KCTC 12986</strain>
    </source>
</reference>
<dbReference type="InterPro" id="IPR019734">
    <property type="entry name" value="TPR_rpt"/>
</dbReference>
<dbReference type="PANTHER" id="PTHR44227:SF3">
    <property type="entry name" value="PROTEIN O-MANNOSYL-TRANSFERASE TMTC4"/>
    <property type="match status" value="1"/>
</dbReference>
<keyword evidence="4" id="KW-0472">Membrane</keyword>
<feature type="transmembrane region" description="Helical" evidence="4">
    <location>
        <begin position="157"/>
        <end position="173"/>
    </location>
</feature>